<dbReference type="InterPro" id="IPR051120">
    <property type="entry name" value="ABC_AA/LPS_Transport"/>
</dbReference>
<organism evidence="5 6">
    <name type="scientific">Aerophobetes bacterium</name>
    <dbReference type="NCBI Taxonomy" id="2030807"/>
    <lineage>
        <taxon>Bacteria</taxon>
        <taxon>Candidatus Aerophobota</taxon>
    </lineage>
</organism>
<dbReference type="InterPro" id="IPR003593">
    <property type="entry name" value="AAA+_ATPase"/>
</dbReference>
<feature type="domain" description="ABC transporter" evidence="4">
    <location>
        <begin position="2"/>
        <end position="250"/>
    </location>
</feature>
<dbReference type="GO" id="GO:0005886">
    <property type="term" value="C:plasma membrane"/>
    <property type="evidence" value="ECO:0007669"/>
    <property type="project" value="TreeGrafter"/>
</dbReference>
<keyword evidence="3 5" id="KW-0067">ATP-binding</keyword>
<dbReference type="InterPro" id="IPR017871">
    <property type="entry name" value="ABC_transporter-like_CS"/>
</dbReference>
<name>A0A523QJV5_UNCAE</name>
<dbReference type="InterPro" id="IPR003439">
    <property type="entry name" value="ABC_transporter-like_ATP-bd"/>
</dbReference>
<keyword evidence="1" id="KW-0813">Transport</keyword>
<dbReference type="AlphaFoldDB" id="A0A523QJV5"/>
<dbReference type="SMART" id="SM00382">
    <property type="entry name" value="AAA"/>
    <property type="match status" value="1"/>
</dbReference>
<protein>
    <submittedName>
        <fullName evidence="5">ABC transporter ATP-binding protein</fullName>
    </submittedName>
</protein>
<proteinExistence type="predicted"/>
<evidence type="ECO:0000313" key="6">
    <source>
        <dbReference type="Proteomes" id="UP000320781"/>
    </source>
</evidence>
<dbReference type="CDD" id="cd03219">
    <property type="entry name" value="ABC_Mj1267_LivG_branched"/>
    <property type="match status" value="1"/>
</dbReference>
<keyword evidence="2" id="KW-0547">Nucleotide-binding</keyword>
<gene>
    <name evidence="5" type="ORF">E3J95_03275</name>
</gene>
<dbReference type="PANTHER" id="PTHR45772:SF9">
    <property type="entry name" value="CONSERVED COMPONENT OF ABC TRANSPORTER FOR NATURAL AMINO ACIDS"/>
    <property type="match status" value="1"/>
</dbReference>
<dbReference type="PANTHER" id="PTHR45772">
    <property type="entry name" value="CONSERVED COMPONENT OF ABC TRANSPORTER FOR NATURAL AMINO ACIDS-RELATED"/>
    <property type="match status" value="1"/>
</dbReference>
<dbReference type="Proteomes" id="UP000320781">
    <property type="component" value="Unassembled WGS sequence"/>
</dbReference>
<sequence>MLVVKDIHKSFGGVKALRGVSLKVERGSIVGLIGPNGSGKTTLFNVISGFCPKDSGQVQFKGERIDHLPSYEIAMRGLSRTFQISRAPRGMTVLENMLLAYKGQIGEGVFGALFRGGRISKQEKVNLKKALSILELLGLRNSRNEYAGDLSGGQQRLLSLSRILASGPELILLDEPTAGINLTLVTELLKLIKHFQVEESKTFLIVEHNMRVISEICDMVCVLVSGKDIACGEPEKIQKDERVLKAYLGAVQGDSKEDLE</sequence>
<dbReference type="PROSITE" id="PS00211">
    <property type="entry name" value="ABC_TRANSPORTER_1"/>
    <property type="match status" value="1"/>
</dbReference>
<dbReference type="InterPro" id="IPR027417">
    <property type="entry name" value="P-loop_NTPase"/>
</dbReference>
<dbReference type="Gene3D" id="3.40.50.300">
    <property type="entry name" value="P-loop containing nucleotide triphosphate hydrolases"/>
    <property type="match status" value="1"/>
</dbReference>
<evidence type="ECO:0000256" key="2">
    <source>
        <dbReference type="ARBA" id="ARBA00022741"/>
    </source>
</evidence>
<evidence type="ECO:0000259" key="4">
    <source>
        <dbReference type="PROSITE" id="PS50893"/>
    </source>
</evidence>
<dbReference type="Pfam" id="PF00005">
    <property type="entry name" value="ABC_tran"/>
    <property type="match status" value="1"/>
</dbReference>
<accession>A0A523QJV5</accession>
<evidence type="ECO:0000256" key="3">
    <source>
        <dbReference type="ARBA" id="ARBA00022840"/>
    </source>
</evidence>
<dbReference type="Pfam" id="PF12399">
    <property type="entry name" value="BCA_ABC_TP_C"/>
    <property type="match status" value="1"/>
</dbReference>
<reference evidence="5 6" key="1">
    <citation type="submission" date="2019-03" db="EMBL/GenBank/DDBJ databases">
        <title>Metabolic potential of uncultured bacteria and archaea associated with petroleum seepage in deep-sea sediments.</title>
        <authorList>
            <person name="Dong X."/>
            <person name="Hubert C."/>
        </authorList>
    </citation>
    <scope>NUCLEOTIDE SEQUENCE [LARGE SCALE GENOMIC DNA]</scope>
    <source>
        <strain evidence="5">E44_bin92</strain>
    </source>
</reference>
<comment type="caution">
    <text evidence="5">The sequence shown here is derived from an EMBL/GenBank/DDBJ whole genome shotgun (WGS) entry which is preliminary data.</text>
</comment>
<dbReference type="SUPFAM" id="SSF52540">
    <property type="entry name" value="P-loop containing nucleoside triphosphate hydrolases"/>
    <property type="match status" value="1"/>
</dbReference>
<dbReference type="EMBL" id="SOKU01000153">
    <property type="protein sequence ID" value="TES85916.1"/>
    <property type="molecule type" value="Genomic_DNA"/>
</dbReference>
<dbReference type="FunFam" id="3.40.50.300:FF:000421">
    <property type="entry name" value="Branched-chain amino acid ABC transporter ATP-binding protein"/>
    <property type="match status" value="1"/>
</dbReference>
<dbReference type="GO" id="GO:0005524">
    <property type="term" value="F:ATP binding"/>
    <property type="evidence" value="ECO:0007669"/>
    <property type="project" value="UniProtKB-KW"/>
</dbReference>
<evidence type="ECO:0000313" key="5">
    <source>
        <dbReference type="EMBL" id="TES85916.1"/>
    </source>
</evidence>
<dbReference type="InterPro" id="IPR032823">
    <property type="entry name" value="BCA_ABC_TP_C"/>
</dbReference>
<evidence type="ECO:0000256" key="1">
    <source>
        <dbReference type="ARBA" id="ARBA00022448"/>
    </source>
</evidence>
<dbReference type="GO" id="GO:0016887">
    <property type="term" value="F:ATP hydrolysis activity"/>
    <property type="evidence" value="ECO:0007669"/>
    <property type="project" value="InterPro"/>
</dbReference>
<dbReference type="PROSITE" id="PS50893">
    <property type="entry name" value="ABC_TRANSPORTER_2"/>
    <property type="match status" value="1"/>
</dbReference>